<evidence type="ECO:0000256" key="1">
    <source>
        <dbReference type="ARBA" id="ARBA00022741"/>
    </source>
</evidence>
<proteinExistence type="predicted"/>
<organism evidence="3 4">
    <name type="scientific">Rhinolophus ferrumequinum</name>
    <name type="common">Greater horseshoe bat</name>
    <dbReference type="NCBI Taxonomy" id="59479"/>
    <lineage>
        <taxon>Eukaryota</taxon>
        <taxon>Metazoa</taxon>
        <taxon>Chordata</taxon>
        <taxon>Craniata</taxon>
        <taxon>Vertebrata</taxon>
        <taxon>Euteleostomi</taxon>
        <taxon>Mammalia</taxon>
        <taxon>Eutheria</taxon>
        <taxon>Laurasiatheria</taxon>
        <taxon>Chiroptera</taxon>
        <taxon>Yinpterochiroptera</taxon>
        <taxon>Rhinolophoidea</taxon>
        <taxon>Rhinolophidae</taxon>
        <taxon>Rhinolophinae</taxon>
        <taxon>Rhinolophus</taxon>
    </lineage>
</organism>
<evidence type="ECO:0000256" key="2">
    <source>
        <dbReference type="ARBA" id="ARBA00023134"/>
    </source>
</evidence>
<evidence type="ECO:0000313" key="4">
    <source>
        <dbReference type="Proteomes" id="UP000472240"/>
    </source>
</evidence>
<dbReference type="InterPro" id="IPR001806">
    <property type="entry name" value="Small_GTPase"/>
</dbReference>
<reference evidence="3 4" key="1">
    <citation type="journal article" date="2015" name="Annu Rev Anim Biosci">
        <title>The Genome 10K Project: a way forward.</title>
        <authorList>
            <person name="Koepfli K.P."/>
            <person name="Paten B."/>
            <person name="O'Brien S.J."/>
            <person name="Koepfli K.P."/>
            <person name="Paten B."/>
            <person name="Antunes A."/>
            <person name="Belov K."/>
            <person name="Bustamante C."/>
            <person name="Castoe T.A."/>
            <person name="Clawson H."/>
            <person name="Crawford A.J."/>
            <person name="Diekhans M."/>
            <person name="Distel D."/>
            <person name="Durbin R."/>
            <person name="Earl D."/>
            <person name="Fujita M.K."/>
            <person name="Gamble T."/>
            <person name="Georges A."/>
            <person name="Gemmell N."/>
            <person name="Gilbert M.T."/>
            <person name="Graves J.M."/>
            <person name="Green R.E."/>
            <person name="Hickey G."/>
            <person name="Jarvis E.D."/>
            <person name="Johnson W."/>
            <person name="Komissarov A."/>
            <person name="Korf I."/>
            <person name="Kuhn R."/>
            <person name="Larkin D.M."/>
            <person name="Lewin H."/>
            <person name="Lopez J.V."/>
            <person name="Ma J."/>
            <person name="Marques-Bonet T."/>
            <person name="Miller W."/>
            <person name="Murphy R."/>
            <person name="Pevzner P."/>
            <person name="Shapiro B."/>
            <person name="Steiner C."/>
            <person name="Tamazian G."/>
            <person name="Venkatesh B."/>
            <person name="Wang J."/>
            <person name="Wayne R."/>
            <person name="Wiley E."/>
            <person name="Yang H."/>
            <person name="Zhang G."/>
            <person name="Haussler D."/>
            <person name="Ryder O."/>
            <person name="O'Brien S.J."/>
        </authorList>
    </citation>
    <scope>NUCLEOTIDE SEQUENCE</scope>
</reference>
<dbReference type="GO" id="GO:0003924">
    <property type="term" value="F:GTPase activity"/>
    <property type="evidence" value="ECO:0007669"/>
    <property type="project" value="InterPro"/>
</dbReference>
<dbReference type="SUPFAM" id="SSF52540">
    <property type="entry name" value="P-loop containing nucleoside triphosphate hydrolases"/>
    <property type="match status" value="1"/>
</dbReference>
<keyword evidence="1" id="KW-0547">Nucleotide-binding</keyword>
<reference evidence="4" key="3">
    <citation type="submission" date="2018-12" db="EMBL/GenBank/DDBJ databases">
        <title>G10K-VGP greater horseshoe bat female genome, primary haplotype.</title>
        <authorList>
            <person name="Teeling E."/>
            <person name="Myers G."/>
            <person name="Vernes S."/>
            <person name="Pippel M."/>
            <person name="Winkler S."/>
            <person name="Fedrigo O."/>
            <person name="Rhie A."/>
            <person name="Koren S."/>
            <person name="Phillippy A."/>
            <person name="Lewin H."/>
            <person name="Damas J."/>
            <person name="Howe K."/>
            <person name="Mountcastle J."/>
            <person name="Jarvis E.D."/>
        </authorList>
    </citation>
    <scope>NUCLEOTIDE SEQUENCE [LARGE SCALE GENOMIC DNA]</scope>
</reference>
<dbReference type="InParanoid" id="A0A671G421"/>
<dbReference type="Proteomes" id="UP000472240">
    <property type="component" value="Chromosome 16"/>
</dbReference>
<dbReference type="GeneTree" id="ENSGT00940000154914"/>
<dbReference type="Gene3D" id="3.40.50.300">
    <property type="entry name" value="P-loop containing nucleotide triphosphate hydrolases"/>
    <property type="match status" value="1"/>
</dbReference>
<dbReference type="InterPro" id="IPR027417">
    <property type="entry name" value="P-loop_NTPase"/>
</dbReference>
<reference evidence="3" key="5">
    <citation type="submission" date="2025-09" db="UniProtKB">
        <authorList>
            <consortium name="Ensembl"/>
        </authorList>
    </citation>
    <scope>IDENTIFICATION</scope>
</reference>
<protein>
    <submittedName>
        <fullName evidence="3">Uncharacterized protein</fullName>
    </submittedName>
</protein>
<dbReference type="PANTHER" id="PTHR47979">
    <property type="entry name" value="DRAB11-RELATED"/>
    <property type="match status" value="1"/>
</dbReference>
<dbReference type="GO" id="GO:0005525">
    <property type="term" value="F:GTP binding"/>
    <property type="evidence" value="ECO:0007669"/>
    <property type="project" value="UniProtKB-KW"/>
</dbReference>
<sequence length="70" mass="7464">MLVGNKSDFCLLRAVPTDEGRAFAEKNGLSLIETSALDSTNVEASFQIILTGLSPEGLLSPLLNGLYTLH</sequence>
<dbReference type="AlphaFoldDB" id="A0A671G421"/>
<dbReference type="InterPro" id="IPR050209">
    <property type="entry name" value="Rab_GTPases_membrane_traffic"/>
</dbReference>
<accession>A0A671G421</accession>
<reference evidence="3" key="4">
    <citation type="submission" date="2025-08" db="UniProtKB">
        <authorList>
            <consortium name="Ensembl"/>
        </authorList>
    </citation>
    <scope>IDENTIFICATION</scope>
</reference>
<dbReference type="Pfam" id="PF00071">
    <property type="entry name" value="Ras"/>
    <property type="match status" value="1"/>
</dbReference>
<dbReference type="Ensembl" id="ENSRFET00010032128.1">
    <property type="protein sequence ID" value="ENSRFEP00010029607.1"/>
    <property type="gene ID" value="ENSRFEG00010019643.1"/>
</dbReference>
<evidence type="ECO:0000313" key="3">
    <source>
        <dbReference type="Ensembl" id="ENSRFEP00010029607.1"/>
    </source>
</evidence>
<reference evidence="3 4" key="2">
    <citation type="journal article" date="2018" name="Annu Rev Anim Biosci">
        <title>Bat Biology, Genomes, and the Bat1K Project: To Generate Chromosome-Level Genomes for All Living Bat Species.</title>
        <authorList>
            <person name="Teeling E.C."/>
            <person name="Vernes S.C."/>
            <person name="Davalos L.M."/>
            <person name="Ray D.A."/>
            <person name="Gilbert M.T.P."/>
            <person name="Myers E."/>
        </authorList>
    </citation>
    <scope>NUCLEOTIDE SEQUENCE</scope>
</reference>
<name>A0A671G421_RHIFE</name>
<keyword evidence="4" id="KW-1185">Reference proteome</keyword>
<keyword evidence="2" id="KW-0342">GTP-binding</keyword>
<dbReference type="OMA" id="KFFTISH"/>